<dbReference type="Proteomes" id="UP000004221">
    <property type="component" value="Unassembled WGS sequence"/>
</dbReference>
<proteinExistence type="predicted"/>
<keyword evidence="3" id="KW-1185">Reference proteome</keyword>
<dbReference type="RefSeq" id="WP_008480791.1">
    <property type="nucleotide sequence ID" value="NZ_CAGS01000493.1"/>
</dbReference>
<dbReference type="InterPro" id="IPR011008">
    <property type="entry name" value="Dimeric_a/b-barrel"/>
</dbReference>
<evidence type="ECO:0000313" key="3">
    <source>
        <dbReference type="Proteomes" id="UP000004221"/>
    </source>
</evidence>
<dbReference type="SUPFAM" id="SSF54909">
    <property type="entry name" value="Dimeric alpha+beta barrel"/>
    <property type="match status" value="1"/>
</dbReference>
<accession>I4ELY0</accession>
<feature type="domain" description="ABM" evidence="1">
    <location>
        <begin position="10"/>
        <end position="75"/>
    </location>
</feature>
<name>I4ELY0_9BACT</name>
<organism evidence="2 3">
    <name type="scientific">Nitrolancea hollandica Lb</name>
    <dbReference type="NCBI Taxonomy" id="1129897"/>
    <lineage>
        <taxon>Bacteria</taxon>
        <taxon>Pseudomonadati</taxon>
        <taxon>Thermomicrobiota</taxon>
        <taxon>Thermomicrobia</taxon>
        <taxon>Sphaerobacterales</taxon>
        <taxon>Sphaerobacterineae</taxon>
        <taxon>Sphaerobacteraceae</taxon>
        <taxon>Nitrolancea</taxon>
    </lineage>
</organism>
<dbReference type="InterPro" id="IPR007138">
    <property type="entry name" value="ABM_dom"/>
</dbReference>
<dbReference type="EMBL" id="CAGS01000493">
    <property type="protein sequence ID" value="CCF85693.1"/>
    <property type="molecule type" value="Genomic_DNA"/>
</dbReference>
<dbReference type="AlphaFoldDB" id="I4ELY0"/>
<comment type="caution">
    <text evidence="2">The sequence shown here is derived from an EMBL/GenBank/DDBJ whole genome shotgun (WGS) entry which is preliminary data.</text>
</comment>
<reference evidence="2 3" key="1">
    <citation type="journal article" date="2012" name="ISME J.">
        <title>Nitrification expanded: discovery, physiology and genomics of a nitrite-oxidizing bacterium from the phylum Chloroflexi.</title>
        <authorList>
            <person name="Sorokin D.Y."/>
            <person name="Lucker S."/>
            <person name="Vejmelkova D."/>
            <person name="Kostrikina N.A."/>
            <person name="Kleerebezem R."/>
            <person name="Rijpstra W.I."/>
            <person name="Damste J.S."/>
            <person name="Le Paslier D."/>
            <person name="Muyzer G."/>
            <person name="Wagner M."/>
            <person name="van Loosdrecht M.C."/>
            <person name="Daims H."/>
        </authorList>
    </citation>
    <scope>NUCLEOTIDE SEQUENCE [LARGE SCALE GENOMIC DNA]</scope>
    <source>
        <strain evidence="3">none</strain>
    </source>
</reference>
<protein>
    <recommendedName>
        <fullName evidence="1">ABM domain-containing protein</fullName>
    </recommendedName>
</protein>
<sequence>MRPVMDEARVMMILEARVAPEYWDVLEQGYRDRAAQGFPAELIDIFLIQAVTEPAVWRIVSVWSSQDALDAYRRSVYPLSGPAIFRAAGADPAVSIFRIIA</sequence>
<evidence type="ECO:0000259" key="1">
    <source>
        <dbReference type="Pfam" id="PF03992"/>
    </source>
</evidence>
<gene>
    <name evidence="2" type="ORF">NITHO_5420001</name>
</gene>
<evidence type="ECO:0000313" key="2">
    <source>
        <dbReference type="EMBL" id="CCF85693.1"/>
    </source>
</evidence>
<dbReference type="Pfam" id="PF03992">
    <property type="entry name" value="ABM"/>
    <property type="match status" value="1"/>
</dbReference>